<accession>A0A8J3RCE3</accession>
<feature type="transmembrane region" description="Helical" evidence="2">
    <location>
        <begin position="12"/>
        <end position="32"/>
    </location>
</feature>
<dbReference type="Proteomes" id="UP000610966">
    <property type="component" value="Unassembled WGS sequence"/>
</dbReference>
<evidence type="ECO:0008006" key="5">
    <source>
        <dbReference type="Google" id="ProtNLM"/>
    </source>
</evidence>
<reference evidence="3" key="1">
    <citation type="submission" date="2021-01" db="EMBL/GenBank/DDBJ databases">
        <title>Whole genome shotgun sequence of Sphaerimonospora thailandensis NBRC 107569.</title>
        <authorList>
            <person name="Komaki H."/>
            <person name="Tamura T."/>
        </authorList>
    </citation>
    <scope>NUCLEOTIDE SEQUENCE</scope>
    <source>
        <strain evidence="3">NBRC 107569</strain>
    </source>
</reference>
<feature type="region of interest" description="Disordered" evidence="1">
    <location>
        <begin position="57"/>
        <end position="98"/>
    </location>
</feature>
<comment type="caution">
    <text evidence="3">The sequence shown here is derived from an EMBL/GenBank/DDBJ whole genome shotgun (WGS) entry which is preliminary data.</text>
</comment>
<evidence type="ECO:0000313" key="3">
    <source>
        <dbReference type="EMBL" id="GIH73147.1"/>
    </source>
</evidence>
<keyword evidence="4" id="KW-1185">Reference proteome</keyword>
<keyword evidence="2" id="KW-0472">Membrane</keyword>
<dbReference type="AlphaFoldDB" id="A0A8J3RCE3"/>
<gene>
    <name evidence="3" type="ORF">Mth01_54000</name>
</gene>
<dbReference type="EMBL" id="BOOG01000073">
    <property type="protein sequence ID" value="GIH73147.1"/>
    <property type="molecule type" value="Genomic_DNA"/>
</dbReference>
<protein>
    <recommendedName>
        <fullName evidence="5">Septum formation initiator</fullName>
    </recommendedName>
</protein>
<evidence type="ECO:0000256" key="2">
    <source>
        <dbReference type="SAM" id="Phobius"/>
    </source>
</evidence>
<proteinExistence type="predicted"/>
<name>A0A8J3RCE3_9ACTN</name>
<feature type="compositionally biased region" description="Low complexity" evidence="1">
    <location>
        <begin position="73"/>
        <end position="86"/>
    </location>
</feature>
<evidence type="ECO:0000313" key="4">
    <source>
        <dbReference type="Proteomes" id="UP000610966"/>
    </source>
</evidence>
<keyword evidence="2" id="KW-1133">Transmembrane helix</keyword>
<feature type="compositionally biased region" description="Pro residues" evidence="1">
    <location>
        <begin position="63"/>
        <end position="72"/>
    </location>
</feature>
<sequence>MFGRLALAVTGWLVAAVLATGVGVMVIGLFGGPLTSSVKRPMTPDEVRNALALSRDVRNAPGFPDPPGPPAPSGSTTPSDSTTPSAVRSSPGPSPGQETRFRLISTGGGHVIAGCDGGLARLRSWTPAQGFQADDVESGPDNRVRVKFESDEPEVEIEVEVRCVGGVPNARVSEHD</sequence>
<evidence type="ECO:0000256" key="1">
    <source>
        <dbReference type="SAM" id="MobiDB-lite"/>
    </source>
</evidence>
<keyword evidence="2" id="KW-0812">Transmembrane</keyword>
<dbReference type="RefSeq" id="WP_204018784.1">
    <property type="nucleotide sequence ID" value="NZ_BOOG01000073.1"/>
</dbReference>
<organism evidence="3 4">
    <name type="scientific">Sphaerimonospora thailandensis</name>
    <dbReference type="NCBI Taxonomy" id="795644"/>
    <lineage>
        <taxon>Bacteria</taxon>
        <taxon>Bacillati</taxon>
        <taxon>Actinomycetota</taxon>
        <taxon>Actinomycetes</taxon>
        <taxon>Streptosporangiales</taxon>
        <taxon>Streptosporangiaceae</taxon>
        <taxon>Sphaerimonospora</taxon>
    </lineage>
</organism>